<proteinExistence type="predicted"/>
<evidence type="ECO:0000313" key="2">
    <source>
        <dbReference type="EMBL" id="OWP01459.1"/>
    </source>
</evidence>
<evidence type="ECO:0000313" key="3">
    <source>
        <dbReference type="Proteomes" id="UP000242519"/>
    </source>
</evidence>
<evidence type="ECO:0000256" key="1">
    <source>
        <dbReference type="SAM" id="MobiDB-lite"/>
    </source>
</evidence>
<accession>A0A218Z099</accession>
<feature type="compositionally biased region" description="Low complexity" evidence="1">
    <location>
        <begin position="12"/>
        <end position="28"/>
    </location>
</feature>
<comment type="caution">
    <text evidence="2">The sequence shown here is derived from an EMBL/GenBank/DDBJ whole genome shotgun (WGS) entry which is preliminary data.</text>
</comment>
<sequence>MHAKTLMQQPFSKASAASNPASSPASSSWCFAGGTRGTRIPSRGVPSDELSKLKPRFGHMYSRPADNGVISVGPLITLITLQQRYRTESSQKQPSVELVSATSMSTTSLQYRHSGSPIQHSNLPSPPQSIAHPLRAAGLRPGTRYCTSSYRRCVQLSSVESIRPGNTRVNAVKPPSSYDLLYDTRSPPGRAPCSATPMAQPCRISDGARAGQDTLALALVLAQQGGSGNTLVHPAVYGIVCTDHAQYGELFFVIWDTLGRVPDYTNGHLSA</sequence>
<keyword evidence="3" id="KW-1185">Reference proteome</keyword>
<feature type="region of interest" description="Disordered" evidence="1">
    <location>
        <begin position="1"/>
        <end position="31"/>
    </location>
</feature>
<dbReference type="InParanoid" id="A0A218Z099"/>
<feature type="compositionally biased region" description="Polar residues" evidence="1">
    <location>
        <begin position="1"/>
        <end position="11"/>
    </location>
</feature>
<protein>
    <submittedName>
        <fullName evidence="2">Uncharacterized protein</fullName>
    </submittedName>
</protein>
<organism evidence="2 3">
    <name type="scientific">Diplocarpon coronariae</name>
    <dbReference type="NCBI Taxonomy" id="2795749"/>
    <lineage>
        <taxon>Eukaryota</taxon>
        <taxon>Fungi</taxon>
        <taxon>Dikarya</taxon>
        <taxon>Ascomycota</taxon>
        <taxon>Pezizomycotina</taxon>
        <taxon>Leotiomycetes</taxon>
        <taxon>Helotiales</taxon>
        <taxon>Drepanopezizaceae</taxon>
        <taxon>Diplocarpon</taxon>
    </lineage>
</organism>
<reference evidence="2 3" key="1">
    <citation type="submission" date="2017-04" db="EMBL/GenBank/DDBJ databases">
        <title>Draft genome sequence of Marssonina coronaria NL1: causal agent of apple blotch.</title>
        <authorList>
            <person name="Cheng Q."/>
        </authorList>
    </citation>
    <scope>NUCLEOTIDE SEQUENCE [LARGE SCALE GENOMIC DNA]</scope>
    <source>
        <strain evidence="2 3">NL1</strain>
    </source>
</reference>
<dbReference type="AlphaFoldDB" id="A0A218Z099"/>
<gene>
    <name evidence="2" type="ORF">B2J93_5742</name>
</gene>
<dbReference type="Proteomes" id="UP000242519">
    <property type="component" value="Unassembled WGS sequence"/>
</dbReference>
<name>A0A218Z099_9HELO</name>
<dbReference type="EMBL" id="MZNU01000278">
    <property type="protein sequence ID" value="OWP01459.1"/>
    <property type="molecule type" value="Genomic_DNA"/>
</dbReference>